<sequence length="718" mass="78385">MELEDFYFKYFLKMSSRQKDPAQSISPVLFLTVEGEPMSFFLRPGPHKRKLQPLITAGGGTLCRVQVPGAILLIDPEENSSVLESDAHRYVSTQYIHDCIKKEEQLDLDDYRLNPKAIQRSSSKLNNSGGSRAGPVGGRIAYTPEEDAAILNFISKRKSETGGNRLWQEMEKQRVTSHSWQSMKSRFKDQLSKNQSASAEVETKEEDSNKLPENKTEAKLNQESNAEKSPCEATADPAQTHSAESDLTQIDVQSIPAAVTPEQAETPITITASVTVEESNTSEEQPNINIQSESVEGETSRCCQTEEQAENQASTETTEPENDEPLTPASPRKQNLSKNSPADELKLSTITSSPNRAKQKLEASPVQEEPQRRLTRRQLELEAASSSPEPYGKKLRSASSAAEQSTASPPNWKKTKTAMKLTNQVAEEPPNKKARGKKAAAEVESRVEHSSSDAETKTVQPDEASSAPQKAEKKKEKRQLGILEMATKEFEDDFESDENEGPDLLNNAETTAETTAASADAPQPSDSSADPPGAQPDSEAEPSTQGAGPQTQSSSSNCIPNTDTPDAGSVLLPVSELISSPSKAHLFIFDSESQVDDSQSVVGEGSAAPHHPQRSEDKDAAFSLTQTELEEDKQRIRELMAQTNQDLVSVTKALLKTSGDFAAAADLLLNPSSVSEPFWSRSDDSLLLSADPVGRRKLQEKYGEENVAKRIVFLEVKG</sequence>
<evidence type="ECO:0000256" key="5">
    <source>
        <dbReference type="ARBA" id="ARBA00023015"/>
    </source>
</evidence>
<dbReference type="PANTHER" id="PTHR16466">
    <property type="entry name" value="TELOMERE REPEAT-BINDING FACTOR 2-INTERACTING PROTEIN 1"/>
    <property type="match status" value="1"/>
</dbReference>
<dbReference type="GO" id="GO:0010833">
    <property type="term" value="P:telomere maintenance via telomere lengthening"/>
    <property type="evidence" value="ECO:0007669"/>
    <property type="project" value="UniProtKB-UniRule"/>
</dbReference>
<evidence type="ECO:0000256" key="9">
    <source>
        <dbReference type="ARBA" id="ARBA00032471"/>
    </source>
</evidence>
<evidence type="ECO:0000256" key="2">
    <source>
        <dbReference type="ARBA" id="ARBA00017805"/>
    </source>
</evidence>
<dbReference type="InterPro" id="IPR038104">
    <property type="entry name" value="Rap1_C_sf"/>
</dbReference>
<feature type="domain" description="BRCT" evidence="12">
    <location>
        <begin position="38"/>
        <end position="113"/>
    </location>
</feature>
<dbReference type="Ensembl" id="ENSPLAT00000020870.1">
    <property type="protein sequence ID" value="ENSPLAP00000027646.1"/>
    <property type="gene ID" value="ENSPLAG00000016418.1"/>
</dbReference>
<dbReference type="GO" id="GO:0031848">
    <property type="term" value="P:protection from non-homologous end joining at telomere"/>
    <property type="evidence" value="ECO:0007669"/>
    <property type="project" value="TreeGrafter"/>
</dbReference>
<dbReference type="FunFam" id="1.10.10.60:FF:000246">
    <property type="entry name" value="Telomeric repeat-binding factor 2-interacting protein 1"/>
    <property type="match status" value="1"/>
</dbReference>
<reference evidence="13" key="1">
    <citation type="submission" date="2025-08" db="UniProtKB">
        <authorList>
            <consortium name="Ensembl"/>
        </authorList>
    </citation>
    <scope>IDENTIFICATION</scope>
</reference>
<feature type="compositionally biased region" description="Polar residues" evidence="11">
    <location>
        <begin position="541"/>
        <end position="564"/>
    </location>
</feature>
<feature type="region of interest" description="Disordered" evidence="11">
    <location>
        <begin position="593"/>
        <end position="621"/>
    </location>
</feature>
<feature type="compositionally biased region" description="Low complexity" evidence="11">
    <location>
        <begin position="273"/>
        <end position="284"/>
    </location>
</feature>
<dbReference type="InterPro" id="IPR015010">
    <property type="entry name" value="TERF2IP_Myb"/>
</dbReference>
<dbReference type="Gene3D" id="1.10.10.60">
    <property type="entry name" value="Homeodomain-like"/>
    <property type="match status" value="1"/>
</dbReference>
<proteinExistence type="inferred from homology"/>
<dbReference type="Pfam" id="PF08914">
    <property type="entry name" value="Myb_Rap1"/>
    <property type="match status" value="1"/>
</dbReference>
<evidence type="ECO:0000313" key="13">
    <source>
        <dbReference type="Ensembl" id="ENSPLAP00000027646.1"/>
    </source>
</evidence>
<organism evidence="13 14">
    <name type="scientific">Poecilia latipinna</name>
    <name type="common">sailfin molly</name>
    <dbReference type="NCBI Taxonomy" id="48699"/>
    <lineage>
        <taxon>Eukaryota</taxon>
        <taxon>Metazoa</taxon>
        <taxon>Chordata</taxon>
        <taxon>Craniata</taxon>
        <taxon>Vertebrata</taxon>
        <taxon>Euteleostomi</taxon>
        <taxon>Actinopterygii</taxon>
        <taxon>Neopterygii</taxon>
        <taxon>Teleostei</taxon>
        <taxon>Neoteleostei</taxon>
        <taxon>Acanthomorphata</taxon>
        <taxon>Ovalentaria</taxon>
        <taxon>Atherinomorphae</taxon>
        <taxon>Cyprinodontiformes</taxon>
        <taxon>Poeciliidae</taxon>
        <taxon>Poeciliinae</taxon>
        <taxon>Poecilia</taxon>
    </lineage>
</organism>
<feature type="compositionally biased region" description="Polar residues" evidence="11">
    <location>
        <begin position="301"/>
        <end position="317"/>
    </location>
</feature>
<keyword evidence="8 10" id="KW-0539">Nucleus</keyword>
<feature type="compositionally biased region" description="Polar residues" evidence="11">
    <location>
        <begin position="237"/>
        <end position="252"/>
    </location>
</feature>
<evidence type="ECO:0000256" key="1">
    <source>
        <dbReference type="ARBA" id="ARBA00010467"/>
    </source>
</evidence>
<evidence type="ECO:0000259" key="12">
    <source>
        <dbReference type="PROSITE" id="PS50172"/>
    </source>
</evidence>
<dbReference type="GO" id="GO:0042162">
    <property type="term" value="F:telomeric DNA binding"/>
    <property type="evidence" value="ECO:0007669"/>
    <property type="project" value="TreeGrafter"/>
</dbReference>
<dbReference type="GeneTree" id="ENSGT00390000005351"/>
<evidence type="ECO:0000256" key="3">
    <source>
        <dbReference type="ARBA" id="ARBA00022454"/>
    </source>
</evidence>
<dbReference type="Gene3D" id="3.40.50.10190">
    <property type="entry name" value="BRCT domain"/>
    <property type="match status" value="1"/>
</dbReference>
<keyword evidence="3 10" id="KW-0158">Chromosome</keyword>
<evidence type="ECO:0000256" key="10">
    <source>
        <dbReference type="RuleBase" id="RU367107"/>
    </source>
</evidence>
<keyword evidence="6 10" id="KW-0010">Activator</keyword>
<comment type="subunit">
    <text evidence="10">Homodimer.</text>
</comment>
<feature type="compositionally biased region" description="Low complexity" evidence="11">
    <location>
        <begin position="397"/>
        <end position="408"/>
    </location>
</feature>
<dbReference type="InterPro" id="IPR021661">
    <property type="entry name" value="Rap1_C"/>
</dbReference>
<dbReference type="Proteomes" id="UP000261500">
    <property type="component" value="Unplaced"/>
</dbReference>
<evidence type="ECO:0000256" key="8">
    <source>
        <dbReference type="ARBA" id="ARBA00023242"/>
    </source>
</evidence>
<evidence type="ECO:0000313" key="14">
    <source>
        <dbReference type="Proteomes" id="UP000261500"/>
    </source>
</evidence>
<feature type="region of interest" description="Disordered" evidence="11">
    <location>
        <begin position="119"/>
        <end position="139"/>
    </location>
</feature>
<dbReference type="PANTHER" id="PTHR16466:SF6">
    <property type="entry name" value="TELOMERIC REPEAT-BINDING FACTOR 2-INTERACTING PROTEIN 1"/>
    <property type="match status" value="1"/>
</dbReference>
<feature type="compositionally biased region" description="Basic and acidic residues" evidence="11">
    <location>
        <begin position="206"/>
        <end position="230"/>
    </location>
</feature>
<dbReference type="AlphaFoldDB" id="A0A3B3VRJ7"/>
<feature type="compositionally biased region" description="Acidic residues" evidence="11">
    <location>
        <begin position="490"/>
        <end position="501"/>
    </location>
</feature>
<feature type="compositionally biased region" description="Low complexity" evidence="11">
    <location>
        <begin position="508"/>
        <end position="537"/>
    </location>
</feature>
<dbReference type="InterPro" id="IPR001357">
    <property type="entry name" value="BRCT_dom"/>
</dbReference>
<name>A0A3B3VRJ7_9TELE</name>
<dbReference type="CDD" id="cd11655">
    <property type="entry name" value="rap1_myb-like"/>
    <property type="match status" value="1"/>
</dbReference>
<dbReference type="CDD" id="cd11653">
    <property type="entry name" value="rap1_RCT"/>
    <property type="match status" value="1"/>
</dbReference>
<dbReference type="PROSITE" id="PS50172">
    <property type="entry name" value="BRCT"/>
    <property type="match status" value="1"/>
</dbReference>
<reference evidence="13" key="2">
    <citation type="submission" date="2025-09" db="UniProtKB">
        <authorList>
            <consortium name="Ensembl"/>
        </authorList>
    </citation>
    <scope>IDENTIFICATION</scope>
</reference>
<evidence type="ECO:0000256" key="4">
    <source>
        <dbReference type="ARBA" id="ARBA00022895"/>
    </source>
</evidence>
<feature type="compositionally biased region" description="Basic and acidic residues" evidence="11">
    <location>
        <begin position="369"/>
        <end position="380"/>
    </location>
</feature>
<evidence type="ECO:0000256" key="6">
    <source>
        <dbReference type="ARBA" id="ARBA00023159"/>
    </source>
</evidence>
<dbReference type="STRING" id="48699.ENSPLAP00000027646"/>
<dbReference type="Gene3D" id="1.10.10.2170">
    <property type="match status" value="1"/>
</dbReference>
<feature type="compositionally biased region" description="Basic and acidic residues" evidence="11">
    <location>
        <begin position="439"/>
        <end position="456"/>
    </location>
</feature>
<dbReference type="InterPro" id="IPR009057">
    <property type="entry name" value="Homeodomain-like_sf"/>
</dbReference>
<keyword evidence="14" id="KW-1185">Reference proteome</keyword>
<dbReference type="Pfam" id="PF11626">
    <property type="entry name" value="Rap1_C"/>
    <property type="match status" value="1"/>
</dbReference>
<dbReference type="SUPFAM" id="SSF46689">
    <property type="entry name" value="Homeodomain-like"/>
    <property type="match status" value="1"/>
</dbReference>
<comment type="function">
    <text evidence="10">Acts both as a regulator of telomere function and as a transcription regulator. Involved in the regulation of telomere length and protection as a component of the shelterin complex (telosome). Does not bind DNA directly: recruited to telomeric double-stranded 5'-TTAGGG-3' repeats via its interaction with terf2. Independently of its function in telomeres, also acts as a transcription regulator: recruited to extratelomeric 5'-TTAGGG-3' sites via its association with terf2 or other factors, and regulates gene expression.</text>
</comment>
<dbReference type="SUPFAM" id="SSF52113">
    <property type="entry name" value="BRCT domain"/>
    <property type="match status" value="1"/>
</dbReference>
<comment type="similarity">
    <text evidence="1 10">Belongs to the RAP1 family.</text>
</comment>
<keyword evidence="5 10" id="KW-0805">Transcription regulation</keyword>
<dbReference type="InterPro" id="IPR036420">
    <property type="entry name" value="BRCT_dom_sf"/>
</dbReference>
<dbReference type="GO" id="GO:0005654">
    <property type="term" value="C:nucleoplasm"/>
    <property type="evidence" value="ECO:0007669"/>
    <property type="project" value="UniProtKB-ARBA"/>
</dbReference>
<accession>A0A3B3VRJ7</accession>
<dbReference type="InterPro" id="IPR039595">
    <property type="entry name" value="TE2IP/Rap1"/>
</dbReference>
<evidence type="ECO:0000256" key="11">
    <source>
        <dbReference type="SAM" id="MobiDB-lite"/>
    </source>
</evidence>
<feature type="region of interest" description="Disordered" evidence="11">
    <location>
        <begin position="177"/>
        <end position="569"/>
    </location>
</feature>
<feature type="compositionally biased region" description="Low complexity" evidence="11">
    <location>
        <begin position="593"/>
        <end position="602"/>
    </location>
</feature>
<feature type="compositionally biased region" description="Polar residues" evidence="11">
    <location>
        <begin position="119"/>
        <end position="130"/>
    </location>
</feature>
<evidence type="ECO:0000256" key="7">
    <source>
        <dbReference type="ARBA" id="ARBA00023163"/>
    </source>
</evidence>
<comment type="subcellular location">
    <subcellularLocation>
        <location evidence="10">Nucleus</location>
    </subcellularLocation>
    <subcellularLocation>
        <location evidence="10">Chromosome</location>
        <location evidence="10">Telomere</location>
    </subcellularLocation>
</comment>
<dbReference type="GO" id="GO:0006355">
    <property type="term" value="P:regulation of DNA-templated transcription"/>
    <property type="evidence" value="ECO:0007669"/>
    <property type="project" value="UniProtKB-UniRule"/>
</dbReference>
<keyword evidence="4 10" id="KW-0779">Telomere</keyword>
<keyword evidence="7 10" id="KW-0804">Transcription</keyword>
<feature type="compositionally biased region" description="Polar residues" evidence="11">
    <location>
        <begin position="285"/>
        <end position="294"/>
    </location>
</feature>
<protein>
    <recommendedName>
        <fullName evidence="2 10">Telomeric repeat-binding factor 2-interacting protein 1</fullName>
        <shortName evidence="10">TERF2-interacting telomeric protein 1</shortName>
    </recommendedName>
    <alternativeName>
        <fullName evidence="9 10">Repressor/activator protein 1 homolog</fullName>
    </alternativeName>
</protein>
<dbReference type="GO" id="GO:0070187">
    <property type="term" value="C:shelterin complex"/>
    <property type="evidence" value="ECO:0007669"/>
    <property type="project" value="TreeGrafter"/>
</dbReference>
<dbReference type="Pfam" id="PF16589">
    <property type="entry name" value="BRCT_2"/>
    <property type="match status" value="1"/>
</dbReference>